<dbReference type="Pfam" id="PF25019">
    <property type="entry name" value="LRR_R13L1-DRL21"/>
    <property type="match status" value="1"/>
</dbReference>
<dbReference type="PANTHER" id="PTHR36766:SF51">
    <property type="entry name" value="DISEASE RESISTANCE RPP13-LIKE PROTEIN 1"/>
    <property type="match status" value="1"/>
</dbReference>
<dbReference type="Gene3D" id="1.10.10.10">
    <property type="entry name" value="Winged helix-like DNA-binding domain superfamily/Winged helix DNA-binding domain"/>
    <property type="match status" value="1"/>
</dbReference>
<dbReference type="InterPro" id="IPR036388">
    <property type="entry name" value="WH-like_DNA-bd_sf"/>
</dbReference>
<evidence type="ECO:0000313" key="10">
    <source>
        <dbReference type="Proteomes" id="UP001652623"/>
    </source>
</evidence>
<evidence type="ECO:0000256" key="2">
    <source>
        <dbReference type="ARBA" id="ARBA00022737"/>
    </source>
</evidence>
<dbReference type="SUPFAM" id="SSF52540">
    <property type="entry name" value="P-loop containing nucleoside triphosphate hydrolases"/>
    <property type="match status" value="1"/>
</dbReference>
<dbReference type="SUPFAM" id="SSF52058">
    <property type="entry name" value="L domain-like"/>
    <property type="match status" value="2"/>
</dbReference>
<keyword evidence="2" id="KW-0677">Repeat</keyword>
<dbReference type="InterPro" id="IPR056789">
    <property type="entry name" value="LRR_R13L1-DRL21"/>
</dbReference>
<evidence type="ECO:0000259" key="7">
    <source>
        <dbReference type="Pfam" id="PF18052"/>
    </source>
</evidence>
<proteinExistence type="predicted"/>
<dbReference type="PANTHER" id="PTHR36766">
    <property type="entry name" value="PLANT BROAD-SPECTRUM MILDEW RESISTANCE PROTEIN RPW8"/>
    <property type="match status" value="1"/>
</dbReference>
<dbReference type="Proteomes" id="UP001652623">
    <property type="component" value="Chromosome 7"/>
</dbReference>
<dbReference type="InterPro" id="IPR041118">
    <property type="entry name" value="Rx_N"/>
</dbReference>
<dbReference type="Gene3D" id="3.40.50.300">
    <property type="entry name" value="P-loop containing nucleotide triphosphate hydrolases"/>
    <property type="match status" value="1"/>
</dbReference>
<organism evidence="10 11">
    <name type="scientific">Ziziphus jujuba</name>
    <name type="common">Chinese jujube</name>
    <name type="synonym">Ziziphus sativa</name>
    <dbReference type="NCBI Taxonomy" id="326968"/>
    <lineage>
        <taxon>Eukaryota</taxon>
        <taxon>Viridiplantae</taxon>
        <taxon>Streptophyta</taxon>
        <taxon>Embryophyta</taxon>
        <taxon>Tracheophyta</taxon>
        <taxon>Spermatophyta</taxon>
        <taxon>Magnoliopsida</taxon>
        <taxon>eudicotyledons</taxon>
        <taxon>Gunneridae</taxon>
        <taxon>Pentapetalae</taxon>
        <taxon>rosids</taxon>
        <taxon>fabids</taxon>
        <taxon>Rosales</taxon>
        <taxon>Rhamnaceae</taxon>
        <taxon>Paliureae</taxon>
        <taxon>Ziziphus</taxon>
    </lineage>
</organism>
<dbReference type="InterPro" id="IPR042197">
    <property type="entry name" value="Apaf_helical"/>
</dbReference>
<keyword evidence="1" id="KW-0433">Leucine-rich repeat</keyword>
<dbReference type="InterPro" id="IPR058922">
    <property type="entry name" value="WHD_DRP"/>
</dbReference>
<sequence>MAAELVGGAFLSATLQVLFDKLSTREVVDYLRPKRLCHGHDHDHVHQLINNLKTVLSAVKAVLNDAEEKQMANPDVKQWLDELEDAFYDADDLLDEIATDHALLQYSNFESSGSPKMLLSNTSKFLNFLSTSLNLNDRDRKQKKMEDILKRLKFLEERIYVLGLVKAVGNKQTPRPATTSLIDESEVYGRDEDKDDIIKLLLKDDEGGNKVSVIPIVGMGGVGKTTLAQSVYNDHRVEKHFKLKSWVCVSEEFDICKVTKTILCSITKSHYHFYDSTNLDMLQSMLKERLMGKKFLIVLDDVWNKNYVNWENMSKPFKYGAKGSKILVTTRSKIVAQIMCTVPNHYLGQLNDEDCWKLFGKHAFENGDFSSRSNLETIGRKIVEKCKGLPLAAKTLGGLLRTKVEVREWERILDSKIWDLSDNESNILPALRLSYNHLPSHLKRCFAFCSIFPKDYKFRKHQLVLLWMAENLLQPPKRNKRMEDAGDEYFNELASCSFFQTSSSAEEESCFVMHDLVHDLAKYVSKDFCLALEGDNLDEIATKVRHLAIVEPIFIKRFSSISKTTCLRTILPSSEWSFNLLSNKVVNDVILKLRCLRVLSLSTCKNLKKLPESIGELKHLRYLDLSGTLIKILPKSVSMLHNLQTLNLSNCKNLIELPEHMHNLINLRHLDIRYCNKLVDMPKQIGKLKSLQTLSTFLVGKDNETKIGELRELQNLQGELTIKNLQNVVSAKDASEANLVDKKYLEVLHLFWEGDTNDSKHDREVLEKLLPHTNLKRLCINGYGGTTFPNWLGDHSFCIIQFIELGNCRYCNCLPPVGQLPSLKTLYIHDLSGVVTVGTEFYGTNGSSMRKAFASLECLSLINMSTLEEWSSIEVEDGEVFSKLQALEISNCDRLRTINVLHNLPSLTKLKIVGCQKLAPSLPWLPALRHLELSSGEILHMQELPQTVESIVLGGFLALKFLIRAFTSQTYCHLQRLNIFNFIVPVTFPIGCLPPTLRELNIHSHDQLEFPAHDSLAASLERLSIFNLSLESYPLDFFSNLNDLNIYGCVELESLTVSDGLLRKDLTSLTNLRISSCHKFMSFPEGGLHATNLSSLEVSGCKKLKKLPEQMCNLLPSLEFLHMNDCPELESFPEGGLPSKLGTLSVWNCCKLTANRMKWSLQSLQALTYFQILDEGEGGVVESFPDVGLLPSTLTALDIMGLAILKSLNIKGLQQLTSLKLLNIRSCPQLQKLAEQGLPTSLVSLSISGCPNIQKEGLQRDKEEDWNNISYIPHIVIDDEPI</sequence>
<evidence type="ECO:0000313" key="11">
    <source>
        <dbReference type="RefSeq" id="XP_060675162.1"/>
    </source>
</evidence>
<evidence type="ECO:0000256" key="1">
    <source>
        <dbReference type="ARBA" id="ARBA00022614"/>
    </source>
</evidence>
<dbReference type="GeneID" id="107425645"/>
<dbReference type="RefSeq" id="XP_060675162.1">
    <property type="nucleotide sequence ID" value="XM_060819179.1"/>
</dbReference>
<dbReference type="InterPro" id="IPR002182">
    <property type="entry name" value="NB-ARC"/>
</dbReference>
<accession>A0ABM4AEL1</accession>
<evidence type="ECO:0000259" key="9">
    <source>
        <dbReference type="Pfam" id="PF25019"/>
    </source>
</evidence>
<keyword evidence="3" id="KW-0547">Nucleotide-binding</keyword>
<protein>
    <submittedName>
        <fullName evidence="11">Disease resistance RPP13-like protein 1</fullName>
    </submittedName>
</protein>
<dbReference type="InterPro" id="IPR032675">
    <property type="entry name" value="LRR_dom_sf"/>
</dbReference>
<evidence type="ECO:0000259" key="6">
    <source>
        <dbReference type="Pfam" id="PF00931"/>
    </source>
</evidence>
<evidence type="ECO:0000259" key="8">
    <source>
        <dbReference type="Pfam" id="PF23559"/>
    </source>
</evidence>
<dbReference type="PRINTS" id="PR00364">
    <property type="entry name" value="DISEASERSIST"/>
</dbReference>
<dbReference type="InterPro" id="IPR027417">
    <property type="entry name" value="P-loop_NTPase"/>
</dbReference>
<evidence type="ECO:0000256" key="5">
    <source>
        <dbReference type="ARBA" id="ARBA00022840"/>
    </source>
</evidence>
<keyword evidence="10" id="KW-1185">Reference proteome</keyword>
<feature type="domain" description="Disease resistance protein winged helix" evidence="8">
    <location>
        <begin position="451"/>
        <end position="521"/>
    </location>
</feature>
<dbReference type="Gene3D" id="1.20.5.4130">
    <property type="match status" value="1"/>
</dbReference>
<dbReference type="Gene3D" id="3.80.10.10">
    <property type="entry name" value="Ribonuclease Inhibitor"/>
    <property type="match status" value="3"/>
</dbReference>
<name>A0ABM4AEL1_ZIZJJ</name>
<dbReference type="Gene3D" id="1.10.8.430">
    <property type="entry name" value="Helical domain of apoptotic protease-activating factors"/>
    <property type="match status" value="1"/>
</dbReference>
<evidence type="ECO:0000256" key="3">
    <source>
        <dbReference type="ARBA" id="ARBA00022741"/>
    </source>
</evidence>
<keyword evidence="4" id="KW-0611">Plant defense</keyword>
<feature type="domain" description="NB-ARC" evidence="6">
    <location>
        <begin position="191"/>
        <end position="366"/>
    </location>
</feature>
<feature type="domain" description="Disease resistance N-terminal" evidence="7">
    <location>
        <begin position="10"/>
        <end position="105"/>
    </location>
</feature>
<dbReference type="Pfam" id="PF00931">
    <property type="entry name" value="NB-ARC"/>
    <property type="match status" value="1"/>
</dbReference>
<reference evidence="11" key="1">
    <citation type="submission" date="2025-08" db="UniProtKB">
        <authorList>
            <consortium name="RefSeq"/>
        </authorList>
    </citation>
    <scope>IDENTIFICATION</scope>
    <source>
        <tissue evidence="11">Seedling</tissue>
    </source>
</reference>
<keyword evidence="5" id="KW-0067">ATP-binding</keyword>
<gene>
    <name evidence="11" type="primary">LOC107425645</name>
</gene>
<evidence type="ECO:0000256" key="4">
    <source>
        <dbReference type="ARBA" id="ARBA00022821"/>
    </source>
</evidence>
<feature type="domain" description="R13L1/DRL21-like LRR repeat region" evidence="9">
    <location>
        <begin position="707"/>
        <end position="830"/>
    </location>
</feature>
<dbReference type="Pfam" id="PF23559">
    <property type="entry name" value="WHD_DRP"/>
    <property type="match status" value="1"/>
</dbReference>
<dbReference type="Pfam" id="PF18052">
    <property type="entry name" value="Rx_N"/>
    <property type="match status" value="1"/>
</dbReference>